<organism evidence="1 2">
    <name type="scientific">Planobispora rosea</name>
    <dbReference type="NCBI Taxonomy" id="35762"/>
    <lineage>
        <taxon>Bacteria</taxon>
        <taxon>Bacillati</taxon>
        <taxon>Actinomycetota</taxon>
        <taxon>Actinomycetes</taxon>
        <taxon>Streptosporangiales</taxon>
        <taxon>Streptosporangiaceae</taxon>
        <taxon>Planobispora</taxon>
    </lineage>
</organism>
<dbReference type="AlphaFoldDB" id="A0A8J3WFG7"/>
<protein>
    <submittedName>
        <fullName evidence="1">Uncharacterized protein</fullName>
    </submittedName>
</protein>
<reference evidence="1" key="1">
    <citation type="submission" date="2021-01" db="EMBL/GenBank/DDBJ databases">
        <title>Whole genome shotgun sequence of Planobispora rosea NBRC 15558.</title>
        <authorList>
            <person name="Komaki H."/>
            <person name="Tamura T."/>
        </authorList>
    </citation>
    <scope>NUCLEOTIDE SEQUENCE</scope>
    <source>
        <strain evidence="1">NBRC 15558</strain>
    </source>
</reference>
<name>A0A8J3WFG7_PLARO</name>
<sequence length="89" mass="9517">MTRSAWHRTNGRPAASNKIKAAEGVRMITWLSGAFGVGDHVTADGPCAGRPGPCTTQAVVAATSVRVTFPRPHLRVAADGVDMIDFREW</sequence>
<proteinExistence type="predicted"/>
<dbReference type="Proteomes" id="UP000655044">
    <property type="component" value="Unassembled WGS sequence"/>
</dbReference>
<keyword evidence="2" id="KW-1185">Reference proteome</keyword>
<comment type="caution">
    <text evidence="1">The sequence shown here is derived from an EMBL/GenBank/DDBJ whole genome shotgun (WGS) entry which is preliminary data.</text>
</comment>
<gene>
    <name evidence="1" type="ORF">Pro02_57880</name>
</gene>
<dbReference type="EMBL" id="BOOI01000058">
    <property type="protein sequence ID" value="GIH87380.1"/>
    <property type="molecule type" value="Genomic_DNA"/>
</dbReference>
<accession>A0A8J3WFG7</accession>
<evidence type="ECO:0000313" key="2">
    <source>
        <dbReference type="Proteomes" id="UP000655044"/>
    </source>
</evidence>
<evidence type="ECO:0000313" key="1">
    <source>
        <dbReference type="EMBL" id="GIH87380.1"/>
    </source>
</evidence>